<evidence type="ECO:0000313" key="3">
    <source>
        <dbReference type="Proteomes" id="UP001140949"/>
    </source>
</evidence>
<dbReference type="Proteomes" id="UP001140949">
    <property type="component" value="Unassembled WGS sequence"/>
</dbReference>
<gene>
    <name evidence="2" type="ORF">M6B38_235835</name>
</gene>
<proteinExistence type="predicted"/>
<keyword evidence="3" id="KW-1185">Reference proteome</keyword>
<accession>A0AAX6DNJ4</accession>
<reference evidence="2" key="2">
    <citation type="submission" date="2023-04" db="EMBL/GenBank/DDBJ databases">
        <authorList>
            <person name="Bruccoleri R.E."/>
            <person name="Oakeley E.J."/>
            <person name="Faust A.-M."/>
            <person name="Dessus-Babus S."/>
            <person name="Altorfer M."/>
            <person name="Burckhardt D."/>
            <person name="Oertli M."/>
            <person name="Naumann U."/>
            <person name="Petersen F."/>
            <person name="Wong J."/>
        </authorList>
    </citation>
    <scope>NUCLEOTIDE SEQUENCE</scope>
    <source>
        <strain evidence="2">GSM-AAB239-AS_SAM_17_03QT</strain>
        <tissue evidence="2">Leaf</tissue>
    </source>
</reference>
<sequence>MLGELVGTSIVLTNTSQGETFLSHSLLLLPQSPPNRTPLPNFPLLTSSTLLIFSTPEEKFPQLFSSLLPLNIKSPTLLLHRRSQNQLSSLPLLSHPPLTKPRAHFWPTTPSSTAPPATPRPARDPALSPTISPRAATPERASPAGQPLSCAPFAPTPAESFRVAAPPRRGSCPPSRSARPRPPEAPAVQVRATPRCPRGLTPADHSGTPLSRSVFPSSLRRSASSTLPTASLSANSAVSLRRFFILANVPYFWIYGVFGVDGISPILLLYHLRALAEHPEELEDIPDVPPR</sequence>
<dbReference type="EMBL" id="JANAVB010043020">
    <property type="protein sequence ID" value="KAJ6793347.1"/>
    <property type="molecule type" value="Genomic_DNA"/>
</dbReference>
<protein>
    <submittedName>
        <fullName evidence="2">Basic proline-rich protein-like</fullName>
    </submittedName>
</protein>
<comment type="caution">
    <text evidence="2">The sequence shown here is derived from an EMBL/GenBank/DDBJ whole genome shotgun (WGS) entry which is preliminary data.</text>
</comment>
<evidence type="ECO:0000313" key="2">
    <source>
        <dbReference type="EMBL" id="KAJ6793347.1"/>
    </source>
</evidence>
<organism evidence="2 3">
    <name type="scientific">Iris pallida</name>
    <name type="common">Sweet iris</name>
    <dbReference type="NCBI Taxonomy" id="29817"/>
    <lineage>
        <taxon>Eukaryota</taxon>
        <taxon>Viridiplantae</taxon>
        <taxon>Streptophyta</taxon>
        <taxon>Embryophyta</taxon>
        <taxon>Tracheophyta</taxon>
        <taxon>Spermatophyta</taxon>
        <taxon>Magnoliopsida</taxon>
        <taxon>Liliopsida</taxon>
        <taxon>Asparagales</taxon>
        <taxon>Iridaceae</taxon>
        <taxon>Iridoideae</taxon>
        <taxon>Irideae</taxon>
        <taxon>Iris</taxon>
    </lineage>
</organism>
<evidence type="ECO:0000256" key="1">
    <source>
        <dbReference type="SAM" id="MobiDB-lite"/>
    </source>
</evidence>
<dbReference type="AlphaFoldDB" id="A0AAX6DNJ4"/>
<name>A0AAX6DNJ4_IRIPA</name>
<reference evidence="2" key="1">
    <citation type="journal article" date="2023" name="GigaByte">
        <title>Genome assembly of the bearded iris, Iris pallida Lam.</title>
        <authorList>
            <person name="Bruccoleri R.E."/>
            <person name="Oakeley E.J."/>
            <person name="Faust A.M.E."/>
            <person name="Altorfer M."/>
            <person name="Dessus-Babus S."/>
            <person name="Burckhardt D."/>
            <person name="Oertli M."/>
            <person name="Naumann U."/>
            <person name="Petersen F."/>
            <person name="Wong J."/>
        </authorList>
    </citation>
    <scope>NUCLEOTIDE SEQUENCE</scope>
    <source>
        <strain evidence="2">GSM-AAB239-AS_SAM_17_03QT</strain>
    </source>
</reference>
<feature type="compositionally biased region" description="Low complexity" evidence="1">
    <location>
        <begin position="164"/>
        <end position="177"/>
    </location>
</feature>
<feature type="region of interest" description="Disordered" evidence="1">
    <location>
        <begin position="101"/>
        <end position="215"/>
    </location>
</feature>